<protein>
    <submittedName>
        <fullName evidence="1">Uncharacterized protein</fullName>
    </submittedName>
</protein>
<proteinExistence type="predicted"/>
<evidence type="ECO:0000313" key="1">
    <source>
        <dbReference type="EMBL" id="CUV07638.1"/>
    </source>
</evidence>
<accession>A0A0S4TJR3</accession>
<dbReference type="Proteomes" id="UP001429100">
    <property type="component" value="Unassembled WGS sequence"/>
</dbReference>
<dbReference type="VEuPathDB" id="CryptoDB:GY17_00002837"/>
<dbReference type="AlphaFoldDB" id="A0A0S4TJR3"/>
<dbReference type="VEuPathDB" id="CryptoDB:ChTU502y2012_409g0095"/>
<dbReference type="OrthoDB" id="439961at2759"/>
<reference evidence="1" key="2">
    <citation type="submission" date="2015-08" db="EMBL/GenBank/DDBJ databases">
        <authorList>
            <person name="Babu N.S."/>
            <person name="Beckwith C.J."/>
            <person name="Beseler K.G."/>
            <person name="Brison A."/>
            <person name="Carone J.V."/>
            <person name="Caskin T.P."/>
            <person name="Diamond M."/>
            <person name="Durham M.E."/>
            <person name="Foxe J.M."/>
            <person name="Go M."/>
            <person name="Henderson B.A."/>
            <person name="Jones I.B."/>
            <person name="McGettigan J.A."/>
            <person name="Micheletti S.J."/>
            <person name="Nasrallah M.E."/>
            <person name="Ortiz D."/>
            <person name="Piller C.R."/>
            <person name="Privatt S.R."/>
            <person name="Schneider S.L."/>
            <person name="Sharp S."/>
            <person name="Smith T.C."/>
            <person name="Stanton J.D."/>
            <person name="Ullery H.E."/>
            <person name="Wilson R.J."/>
            <person name="Serrano M.G."/>
            <person name="Buck G."/>
            <person name="Lee V."/>
            <person name="Wang Y."/>
            <person name="Carvalho R."/>
            <person name="Voegtly L."/>
            <person name="Shi R."/>
            <person name="Duckworth R."/>
            <person name="Johnson A."/>
            <person name="Loviza R."/>
            <person name="Walstead R."/>
            <person name="Shah Z."/>
            <person name="Kiflezghi M."/>
            <person name="Wade K."/>
            <person name="Ball S.L."/>
            <person name="Bradley K.W."/>
            <person name="Asai D.J."/>
            <person name="Bowman C.A."/>
            <person name="Russell D.A."/>
            <person name="Pope W.H."/>
            <person name="Jacobs-Sera D."/>
            <person name="Hendrix R.W."/>
            <person name="Hatfull G.F."/>
        </authorList>
    </citation>
    <scope>NUCLEOTIDE SEQUENCE [LARGE SCALE GENOMIC DNA]</scope>
</reference>
<dbReference type="VEuPathDB" id="CryptoDB:Chro.80113"/>
<dbReference type="EMBL" id="JTAI01000001">
    <property type="protein sequence ID" value="PPS95455.1"/>
    <property type="molecule type" value="Genomic_DNA"/>
</dbReference>
<reference evidence="2 3" key="3">
    <citation type="submission" date="2017-10" db="EMBL/GenBank/DDBJ databases">
        <title>Consistent, comparative and evidence-based genome annotation and re-annotation for the closely-related species, Cryptosporidium parvum, C. hominis and C. tyzzeri.</title>
        <authorList>
            <person name="Baptista R.P."/>
            <person name="Li Y."/>
            <person name="Sateriale A."/>
            <person name="Striepen B."/>
            <person name="Kissinger J.C."/>
        </authorList>
    </citation>
    <scope>NUCLEOTIDE SEQUENCE [LARGE SCALE GENOMIC DNA]</scope>
    <source>
        <strain evidence="2">30976</strain>
    </source>
</reference>
<evidence type="ECO:0000313" key="2">
    <source>
        <dbReference type="EMBL" id="PPS95455.1"/>
    </source>
</evidence>
<keyword evidence="3" id="KW-1185">Reference proteome</keyword>
<organism evidence="1">
    <name type="scientific">Cryptosporidium hominis</name>
    <dbReference type="NCBI Taxonomy" id="237895"/>
    <lineage>
        <taxon>Eukaryota</taxon>
        <taxon>Sar</taxon>
        <taxon>Alveolata</taxon>
        <taxon>Apicomplexa</taxon>
        <taxon>Conoidasida</taxon>
        <taxon>Coccidia</taxon>
        <taxon>Eucoccidiorida</taxon>
        <taxon>Eimeriorina</taxon>
        <taxon>Cryptosporidiidae</taxon>
        <taxon>Cryptosporidium</taxon>
    </lineage>
</organism>
<gene>
    <name evidence="1" type="ORF">CHUDEA8_940</name>
    <name evidence="2" type="ORF">GY17_00002837</name>
</gene>
<dbReference type="EMBL" id="LN877954">
    <property type="protein sequence ID" value="CUV07638.1"/>
    <property type="molecule type" value="Genomic_DNA"/>
</dbReference>
<reference evidence="2 3" key="1">
    <citation type="submission" date="2014-11" db="EMBL/GenBank/DDBJ databases">
        <title>Comparative genomic analysis of Cryptosporidium hominis reveals occurrence of genetic recombination in virulent subtypes.</title>
        <authorList>
            <person name="Guo Y."/>
            <person name="Tang K."/>
            <person name="Frace M."/>
            <person name="Li N."/>
            <person name="Roellig D.M."/>
            <person name="Sammons S."/>
            <person name="Knipe K."/>
            <person name="Rowe L."/>
            <person name="Feng Y."/>
            <person name="Xiao L."/>
        </authorList>
    </citation>
    <scope>NUCLEOTIDE SEQUENCE [LARGE SCALE GENOMIC DNA]</scope>
    <source>
        <strain evidence="2">30976</strain>
    </source>
</reference>
<dbReference type="Proteomes" id="UP000199752">
    <property type="component" value="Chromosome 8"/>
</dbReference>
<name>A0A0S4TJR3_CRYHO</name>
<sequence>MAKGLRSKVKRRFRTAKRLLIKNTLELSRNTEKSNALREIGEGTYVQKEIPLNAFLYPESKNAIFPQKNRNASIDFRSESISSIAGYMGPGNRRKYYPGEEIPILSIMGDGNMTNSRDVEIINTTNMNMNIDSTNQVKDVVEFETEKRQVSIPVIKDSIKGAYEASFKKKNKRNK</sequence>
<evidence type="ECO:0000313" key="3">
    <source>
        <dbReference type="Proteomes" id="UP001429100"/>
    </source>
</evidence>
<dbReference type="VEuPathDB" id="CryptoDB:CHUDEA8_940"/>